<gene>
    <name evidence="2" type="ORF">HKX69_15515</name>
</gene>
<dbReference type="AlphaFoldDB" id="A0A6M4PHQ4"/>
<accession>A0A6M4PHQ4</accession>
<dbReference type="Proteomes" id="UP000502641">
    <property type="component" value="Chromosome"/>
</dbReference>
<evidence type="ECO:0000256" key="1">
    <source>
        <dbReference type="SAM" id="MobiDB-lite"/>
    </source>
</evidence>
<reference evidence="2 3" key="1">
    <citation type="submission" date="2020-05" db="EMBL/GenBank/DDBJ databases">
        <authorList>
            <person name="Li K."/>
        </authorList>
    </citation>
    <scope>NUCLEOTIDE SEQUENCE [LARGE SCALE GENOMIC DNA]</scope>
    <source>
        <strain evidence="3">jing01</strain>
    </source>
</reference>
<feature type="region of interest" description="Disordered" evidence="1">
    <location>
        <begin position="1"/>
        <end position="46"/>
    </location>
</feature>
<organism evidence="2 3">
    <name type="scientific">Streptomyces argyrophylli</name>
    <dbReference type="NCBI Taxonomy" id="2726118"/>
    <lineage>
        <taxon>Bacteria</taxon>
        <taxon>Bacillati</taxon>
        <taxon>Actinomycetota</taxon>
        <taxon>Actinomycetes</taxon>
        <taxon>Kitasatosporales</taxon>
        <taxon>Streptomycetaceae</taxon>
        <taxon>Streptomyces</taxon>
    </lineage>
</organism>
<sequence>MSRQPARTPGVPERAPGAGRDASDSLSPREGWSRPAGQLEKTRLTNGTCEDDIALLAARLRPGAAPHSPTDN</sequence>
<evidence type="ECO:0000313" key="2">
    <source>
        <dbReference type="EMBL" id="QJS10735.1"/>
    </source>
</evidence>
<keyword evidence="3" id="KW-1185">Reference proteome</keyword>
<dbReference type="EMBL" id="CP053189">
    <property type="protein sequence ID" value="QJS10735.1"/>
    <property type="molecule type" value="Genomic_DNA"/>
</dbReference>
<dbReference type="KEGG" id="sarg:HKX69_15515"/>
<name>A0A6M4PHQ4_9ACTN</name>
<evidence type="ECO:0000313" key="3">
    <source>
        <dbReference type="Proteomes" id="UP000502641"/>
    </source>
</evidence>
<proteinExistence type="predicted"/>
<dbReference type="RefSeq" id="WP_171154119.1">
    <property type="nucleotide sequence ID" value="NZ_CP053189.1"/>
</dbReference>
<protein>
    <submittedName>
        <fullName evidence="2">Uncharacterized protein</fullName>
    </submittedName>
</protein>